<dbReference type="PANTHER" id="PTHR16133">
    <property type="entry name" value="SOLUTE CARRIER FAMILY 39 ZINC TRANSPORTER , MEMBER 9-RELATED"/>
    <property type="match status" value="1"/>
</dbReference>
<feature type="transmembrane region" description="Helical" evidence="8">
    <location>
        <begin position="241"/>
        <end position="259"/>
    </location>
</feature>
<keyword evidence="3 8" id="KW-0812">Transmembrane</keyword>
<feature type="region of interest" description="Disordered" evidence="7">
    <location>
        <begin position="370"/>
        <end position="399"/>
    </location>
</feature>
<name>A0A0F7SGK1_PHARH</name>
<feature type="transmembrane region" description="Helical" evidence="8">
    <location>
        <begin position="514"/>
        <end position="537"/>
    </location>
</feature>
<feature type="transmembrane region" description="Helical" evidence="8">
    <location>
        <begin position="447"/>
        <end position="472"/>
    </location>
</feature>
<feature type="compositionally biased region" description="Low complexity" evidence="7">
    <location>
        <begin position="137"/>
        <end position="148"/>
    </location>
</feature>
<dbReference type="EMBL" id="LN483211">
    <property type="protein sequence ID" value="CDZ97505.1"/>
    <property type="molecule type" value="Genomic_DNA"/>
</dbReference>
<dbReference type="GO" id="GO:0000139">
    <property type="term" value="C:Golgi membrane"/>
    <property type="evidence" value="ECO:0007669"/>
    <property type="project" value="UniProtKB-SubCell"/>
</dbReference>
<evidence type="ECO:0000313" key="9">
    <source>
        <dbReference type="EMBL" id="CDZ97505.1"/>
    </source>
</evidence>
<feature type="region of interest" description="Disordered" evidence="7">
    <location>
        <begin position="133"/>
        <end position="199"/>
    </location>
</feature>
<feature type="compositionally biased region" description="Basic and acidic residues" evidence="7">
    <location>
        <begin position="154"/>
        <end position="173"/>
    </location>
</feature>
<accession>A0A0F7SGK1</accession>
<evidence type="ECO:0000256" key="8">
    <source>
        <dbReference type="SAM" id="Phobius"/>
    </source>
</evidence>
<dbReference type="InterPro" id="IPR003689">
    <property type="entry name" value="ZIP"/>
</dbReference>
<keyword evidence="6 8" id="KW-0472">Membrane</keyword>
<comment type="subcellular location">
    <subcellularLocation>
        <location evidence="1">Endomembrane system</location>
        <topology evidence="1">Multi-pass membrane protein</topology>
    </subcellularLocation>
    <subcellularLocation>
        <location evidence="2">Golgi apparatus membrane</location>
    </subcellularLocation>
</comment>
<proteinExistence type="predicted"/>
<dbReference type="GO" id="GO:0006829">
    <property type="term" value="P:zinc ion transport"/>
    <property type="evidence" value="ECO:0007669"/>
    <property type="project" value="InterPro"/>
</dbReference>
<organism evidence="9">
    <name type="scientific">Phaffia rhodozyma</name>
    <name type="common">Yeast</name>
    <name type="synonym">Xanthophyllomyces dendrorhous</name>
    <dbReference type="NCBI Taxonomy" id="264483"/>
    <lineage>
        <taxon>Eukaryota</taxon>
        <taxon>Fungi</taxon>
        <taxon>Dikarya</taxon>
        <taxon>Basidiomycota</taxon>
        <taxon>Agaricomycotina</taxon>
        <taxon>Tremellomycetes</taxon>
        <taxon>Cystofilobasidiales</taxon>
        <taxon>Mrakiaceae</taxon>
        <taxon>Phaffia</taxon>
    </lineage>
</organism>
<evidence type="ECO:0000256" key="6">
    <source>
        <dbReference type="ARBA" id="ARBA00023136"/>
    </source>
</evidence>
<evidence type="ECO:0000256" key="1">
    <source>
        <dbReference type="ARBA" id="ARBA00004127"/>
    </source>
</evidence>
<feature type="transmembrane region" description="Helical" evidence="8">
    <location>
        <begin position="575"/>
        <end position="594"/>
    </location>
</feature>
<dbReference type="InterPro" id="IPR045891">
    <property type="entry name" value="ZIP9"/>
</dbReference>
<dbReference type="AlphaFoldDB" id="A0A0F7SGK1"/>
<dbReference type="GO" id="GO:0046873">
    <property type="term" value="F:metal ion transmembrane transporter activity"/>
    <property type="evidence" value="ECO:0007669"/>
    <property type="project" value="InterPro"/>
</dbReference>
<evidence type="ECO:0000256" key="7">
    <source>
        <dbReference type="SAM" id="MobiDB-lite"/>
    </source>
</evidence>
<keyword evidence="4 8" id="KW-1133">Transmembrane helix</keyword>
<dbReference type="Pfam" id="PF02535">
    <property type="entry name" value="Zip"/>
    <property type="match status" value="1"/>
</dbReference>
<evidence type="ECO:0000256" key="3">
    <source>
        <dbReference type="ARBA" id="ARBA00022692"/>
    </source>
</evidence>
<feature type="transmembrane region" description="Helical" evidence="8">
    <location>
        <begin position="312"/>
        <end position="331"/>
    </location>
</feature>
<feature type="region of interest" description="Disordered" evidence="7">
    <location>
        <begin position="548"/>
        <end position="572"/>
    </location>
</feature>
<dbReference type="PANTHER" id="PTHR16133:SF0">
    <property type="entry name" value="ZINC_IRON REGULATED TRANSPORTER-RELATED PROTEIN 102B, ISOFORM E"/>
    <property type="match status" value="1"/>
</dbReference>
<evidence type="ECO:0000256" key="2">
    <source>
        <dbReference type="ARBA" id="ARBA00004394"/>
    </source>
</evidence>
<feature type="transmembrane region" description="Helical" evidence="8">
    <location>
        <begin position="478"/>
        <end position="502"/>
    </location>
</feature>
<evidence type="ECO:0000256" key="4">
    <source>
        <dbReference type="ARBA" id="ARBA00022989"/>
    </source>
</evidence>
<reference evidence="9" key="1">
    <citation type="submission" date="2014-08" db="EMBL/GenBank/DDBJ databases">
        <authorList>
            <person name="Sharma Rahul"/>
            <person name="Thines Marco"/>
        </authorList>
    </citation>
    <scope>NUCLEOTIDE SEQUENCE</scope>
</reference>
<protein>
    <submittedName>
        <fullName evidence="9">ZIP-like zinc transporter proteins</fullName>
    </submittedName>
</protein>
<feature type="transmembrane region" description="Helical" evidence="8">
    <location>
        <begin position="266"/>
        <end position="283"/>
    </location>
</feature>
<evidence type="ECO:0000256" key="5">
    <source>
        <dbReference type="ARBA" id="ARBA00023034"/>
    </source>
</evidence>
<keyword evidence="5" id="KW-0333">Golgi apparatus</keyword>
<sequence>MSNSSSSESLNTQILHIKGSVECSHPACHLHDFLPIKLPISTNPGEDPNVRMDVHMGSKECSENILQKGRAEKEIIRSRKERGELCFNKGCKKTVQGGLGVKCEAAQKLPSNTRSILGGPSREAALAAIKRANLSGKTSSKPSSTPKPVIVQKPDPKPLSSKEKDVNPNEQKTKIKPITNPLSATSRHTKAESSSRRQALANRARLGILNEEEKLMWAEMVGQEERDRRKSGGKSKEKGCVSLAMGISSFLVGLVPMLLGKRLRFLSVYGMGLLVGAALSVVIPEGVSTIYDATSLVSATVGDHDGDDTVEGQSQVIGMSLLGGFILMMIVEKVSHSLTTRSAQNSHAYTPVPPNVPEDDRFDEEVDEALMSQASSSPRRLSGTAVLGGPSLGGSGSTGNEKSGLVRLVMRDHPKSFSATLALVIHSLADGVALGASARSSQAGSGLGLVIFAAIFVHKIPASVGLCTTLLSDHLPRPLIRTCIALFASAAPLGAFLTYTLVTQISKGEDDVASLTYWTGVLLLISGGTFLYVATVIQDLSHGHSHETFQAEGQTQTGTGAGDDGNLSNPGTEELGSMAALATIVFGMVTPLLLSQMRE</sequence>